<evidence type="ECO:0000256" key="1">
    <source>
        <dbReference type="ARBA" id="ARBA00004651"/>
    </source>
</evidence>
<sequence>MKNYLKNFFSRSENVIFFILISTAAFLRLYRFNDFITFLGDQGRDAIILRRIITFEHFPAIGAPSSVGQVFLGPFYYYFIAPWLLIFNFNPIGPALGVAFFSLLFLVLLYWIVKDLFNKSVALVSLILSAFSLVLINFSRFSWNPNLLPLSSLLFFYMLIKGFQKGKNIYFLLAGVFFGICIQFHYVALALLLPAFIVVAEYIYKNRSQIILALKNILLLIIGTIIVSFPLIIFDLRHNFLNSRNFIKLFSDQGASADKGLLEILNTFNEFNKIVFNVTINQTVSALILLALVILTVYFYRKNIHLKYILIFFIGALLLTSFYTGRKIPHYFGALYPFYFILLAYLLHYLMNRKFFLILLIFFSFYITFQSKGYYFLTNQGNFQIEKSQNIAKKILDNVNSPTNKFQVTGLPDKYSDSTYRYFLELWGKRPLAKDSLDKAEELFVICESECSPIGDPQWDIAYFAPRKITQEWKIDERYIYKLER</sequence>
<gene>
    <name evidence="10" type="ORF">A2957_01495</name>
</gene>
<feature type="transmembrane region" description="Helical" evidence="8">
    <location>
        <begin position="169"/>
        <end position="200"/>
    </location>
</feature>
<evidence type="ECO:0000256" key="6">
    <source>
        <dbReference type="ARBA" id="ARBA00022989"/>
    </source>
</evidence>
<evidence type="ECO:0000256" key="3">
    <source>
        <dbReference type="ARBA" id="ARBA00022676"/>
    </source>
</evidence>
<evidence type="ECO:0000256" key="5">
    <source>
        <dbReference type="ARBA" id="ARBA00022692"/>
    </source>
</evidence>
<feature type="transmembrane region" description="Helical" evidence="8">
    <location>
        <begin position="330"/>
        <end position="348"/>
    </location>
</feature>
<keyword evidence="5 8" id="KW-0812">Transmembrane</keyword>
<feature type="transmembrane region" description="Helical" evidence="8">
    <location>
        <begin position="306"/>
        <end position="324"/>
    </location>
</feature>
<feature type="transmembrane region" description="Helical" evidence="8">
    <location>
        <begin position="274"/>
        <end position="299"/>
    </location>
</feature>
<protein>
    <recommendedName>
        <fullName evidence="9">Glycosyltransferase RgtA/B/C/D-like domain-containing protein</fullName>
    </recommendedName>
</protein>
<feature type="transmembrane region" description="Helical" evidence="8">
    <location>
        <begin position="119"/>
        <end position="139"/>
    </location>
</feature>
<reference evidence="10 11" key="1">
    <citation type="journal article" date="2016" name="Nat. Commun.">
        <title>Thousands of microbial genomes shed light on interconnected biogeochemical processes in an aquifer system.</title>
        <authorList>
            <person name="Anantharaman K."/>
            <person name="Brown C.T."/>
            <person name="Hug L.A."/>
            <person name="Sharon I."/>
            <person name="Castelle C.J."/>
            <person name="Probst A.J."/>
            <person name="Thomas B.C."/>
            <person name="Singh A."/>
            <person name="Wilkins M.J."/>
            <person name="Karaoz U."/>
            <person name="Brodie E.L."/>
            <person name="Williams K.H."/>
            <person name="Hubbard S.S."/>
            <person name="Banfield J.F."/>
        </authorList>
    </citation>
    <scope>NUCLEOTIDE SEQUENCE [LARGE SCALE GENOMIC DNA]</scope>
</reference>
<evidence type="ECO:0000256" key="4">
    <source>
        <dbReference type="ARBA" id="ARBA00022679"/>
    </source>
</evidence>
<dbReference type="PANTHER" id="PTHR33908:SF11">
    <property type="entry name" value="MEMBRANE PROTEIN"/>
    <property type="match status" value="1"/>
</dbReference>
<evidence type="ECO:0000313" key="11">
    <source>
        <dbReference type="Proteomes" id="UP000179072"/>
    </source>
</evidence>
<keyword evidence="7 8" id="KW-0472">Membrane</keyword>
<dbReference type="EMBL" id="MGAK01000004">
    <property type="protein sequence ID" value="OGK45261.1"/>
    <property type="molecule type" value="Genomic_DNA"/>
</dbReference>
<dbReference type="GO" id="GO:0005886">
    <property type="term" value="C:plasma membrane"/>
    <property type="evidence" value="ECO:0007669"/>
    <property type="project" value="UniProtKB-SubCell"/>
</dbReference>
<feature type="transmembrane region" description="Helical" evidence="8">
    <location>
        <begin position="94"/>
        <end position="113"/>
    </location>
</feature>
<evidence type="ECO:0000256" key="2">
    <source>
        <dbReference type="ARBA" id="ARBA00022475"/>
    </source>
</evidence>
<organism evidence="10 11">
    <name type="scientific">Candidatus Roizmanbacteria bacterium RIFCSPLOWO2_01_FULL_38_11</name>
    <dbReference type="NCBI Taxonomy" id="1802060"/>
    <lineage>
        <taxon>Bacteria</taxon>
        <taxon>Candidatus Roizmaniibacteriota</taxon>
    </lineage>
</organism>
<keyword evidence="3" id="KW-0328">Glycosyltransferase</keyword>
<name>A0A1F7IPI6_9BACT</name>
<feature type="domain" description="Glycosyltransferase RgtA/B/C/D-like" evidence="9">
    <location>
        <begin position="74"/>
        <end position="228"/>
    </location>
</feature>
<dbReference type="GO" id="GO:0009103">
    <property type="term" value="P:lipopolysaccharide biosynthetic process"/>
    <property type="evidence" value="ECO:0007669"/>
    <property type="project" value="UniProtKB-ARBA"/>
</dbReference>
<keyword evidence="4" id="KW-0808">Transferase</keyword>
<keyword evidence="6 8" id="KW-1133">Transmembrane helix</keyword>
<comment type="caution">
    <text evidence="10">The sequence shown here is derived from an EMBL/GenBank/DDBJ whole genome shotgun (WGS) entry which is preliminary data.</text>
</comment>
<evidence type="ECO:0000256" key="8">
    <source>
        <dbReference type="SAM" id="Phobius"/>
    </source>
</evidence>
<dbReference type="AlphaFoldDB" id="A0A1F7IPI6"/>
<keyword evidence="2" id="KW-1003">Cell membrane</keyword>
<feature type="transmembrane region" description="Helical" evidence="8">
    <location>
        <begin position="212"/>
        <end position="234"/>
    </location>
</feature>
<evidence type="ECO:0000259" key="9">
    <source>
        <dbReference type="Pfam" id="PF13231"/>
    </source>
</evidence>
<feature type="transmembrane region" description="Helical" evidence="8">
    <location>
        <begin position="12"/>
        <end position="30"/>
    </location>
</feature>
<dbReference type="InterPro" id="IPR038731">
    <property type="entry name" value="RgtA/B/C-like"/>
</dbReference>
<dbReference type="InterPro" id="IPR050297">
    <property type="entry name" value="LipidA_mod_glycosyltrf_83"/>
</dbReference>
<evidence type="ECO:0000313" key="10">
    <source>
        <dbReference type="EMBL" id="OGK45261.1"/>
    </source>
</evidence>
<dbReference type="GO" id="GO:0016763">
    <property type="term" value="F:pentosyltransferase activity"/>
    <property type="evidence" value="ECO:0007669"/>
    <property type="project" value="TreeGrafter"/>
</dbReference>
<feature type="transmembrane region" description="Helical" evidence="8">
    <location>
        <begin position="67"/>
        <end position="87"/>
    </location>
</feature>
<dbReference type="Pfam" id="PF13231">
    <property type="entry name" value="PMT_2"/>
    <property type="match status" value="1"/>
</dbReference>
<feature type="transmembrane region" description="Helical" evidence="8">
    <location>
        <begin position="355"/>
        <end position="377"/>
    </location>
</feature>
<dbReference type="Proteomes" id="UP000179072">
    <property type="component" value="Unassembled WGS sequence"/>
</dbReference>
<evidence type="ECO:0000256" key="7">
    <source>
        <dbReference type="ARBA" id="ARBA00023136"/>
    </source>
</evidence>
<dbReference type="STRING" id="1802060.A2957_01495"/>
<proteinExistence type="predicted"/>
<accession>A0A1F7IPI6</accession>
<comment type="subcellular location">
    <subcellularLocation>
        <location evidence="1">Cell membrane</location>
        <topology evidence="1">Multi-pass membrane protein</topology>
    </subcellularLocation>
</comment>
<dbReference type="PANTHER" id="PTHR33908">
    <property type="entry name" value="MANNOSYLTRANSFERASE YKCB-RELATED"/>
    <property type="match status" value="1"/>
</dbReference>